<feature type="domain" description="Peptidase M28" evidence="1">
    <location>
        <begin position="77"/>
        <end position="290"/>
    </location>
</feature>
<dbReference type="InterPro" id="IPR007484">
    <property type="entry name" value="Peptidase_M28"/>
</dbReference>
<keyword evidence="3" id="KW-1185">Reference proteome</keyword>
<dbReference type="Gene3D" id="3.40.630.10">
    <property type="entry name" value="Zn peptidases"/>
    <property type="match status" value="1"/>
</dbReference>
<protein>
    <submittedName>
        <fullName evidence="2">M28 family peptidase</fullName>
    </submittedName>
</protein>
<comment type="caution">
    <text evidence="2">The sequence shown here is derived from an EMBL/GenBank/DDBJ whole genome shotgun (WGS) entry which is preliminary data.</text>
</comment>
<proteinExistence type="predicted"/>
<organism evidence="2 3">
    <name type="scientific">Aquimarina addita</name>
    <dbReference type="NCBI Taxonomy" id="870485"/>
    <lineage>
        <taxon>Bacteria</taxon>
        <taxon>Pseudomonadati</taxon>
        <taxon>Bacteroidota</taxon>
        <taxon>Flavobacteriia</taxon>
        <taxon>Flavobacteriales</taxon>
        <taxon>Flavobacteriaceae</taxon>
        <taxon>Aquimarina</taxon>
    </lineage>
</organism>
<reference evidence="3" key="1">
    <citation type="journal article" date="2019" name="Int. J. Syst. Evol. Microbiol.">
        <title>The Global Catalogue of Microorganisms (GCM) 10K type strain sequencing project: providing services to taxonomists for standard genome sequencing and annotation.</title>
        <authorList>
            <consortium name="The Broad Institute Genomics Platform"/>
            <consortium name="The Broad Institute Genome Sequencing Center for Infectious Disease"/>
            <person name="Wu L."/>
            <person name="Ma J."/>
        </authorList>
    </citation>
    <scope>NUCLEOTIDE SEQUENCE [LARGE SCALE GENOMIC DNA]</scope>
    <source>
        <strain evidence="3">JCM 17106</strain>
    </source>
</reference>
<dbReference type="PANTHER" id="PTHR12147:SF26">
    <property type="entry name" value="PEPTIDASE M28 DOMAIN-CONTAINING PROTEIN"/>
    <property type="match status" value="1"/>
</dbReference>
<evidence type="ECO:0000313" key="2">
    <source>
        <dbReference type="EMBL" id="GAA4112877.1"/>
    </source>
</evidence>
<dbReference type="SUPFAM" id="SSF53187">
    <property type="entry name" value="Zn-dependent exopeptidases"/>
    <property type="match status" value="1"/>
</dbReference>
<name>A0ABP7XF64_9FLAO</name>
<gene>
    <name evidence="2" type="ORF">GCM10022393_11510</name>
</gene>
<dbReference type="Pfam" id="PF04389">
    <property type="entry name" value="Peptidase_M28"/>
    <property type="match status" value="1"/>
</dbReference>
<evidence type="ECO:0000259" key="1">
    <source>
        <dbReference type="Pfam" id="PF04389"/>
    </source>
</evidence>
<dbReference type="EMBL" id="BAABCW010000003">
    <property type="protein sequence ID" value="GAA4112877.1"/>
    <property type="molecule type" value="Genomic_DNA"/>
</dbReference>
<evidence type="ECO:0000313" key="3">
    <source>
        <dbReference type="Proteomes" id="UP001500459"/>
    </source>
</evidence>
<sequence length="299" mass="34110">MLLIVITSSAQDIRKPSSSLASIETHLQEITKTEKSRNYKNIKTLNYVADYIHKEFLKHCDTVYTQPYLVNGVTYKNVIGVLHPDIDELIVIGAHYDVAGSQEGADDNASGVTGLLELSRLLARESLNHRIEFVAYTLEEPPFFRTKQMGSYVHAKHLFDKKSKVIGMICLEMIGFFRDEENSQQYPIPSMKSLYGSIGNYITVVHKTDNGTFGKYFIKRTKENQLLETKSFLGIPGVSGVDFSDHLNYWNFGYSAIMITDTAMFRNMNYHRESDTMETLDINKMKLVIDQLYLTVKSL</sequence>
<dbReference type="Proteomes" id="UP001500459">
    <property type="component" value="Unassembled WGS sequence"/>
</dbReference>
<dbReference type="PANTHER" id="PTHR12147">
    <property type="entry name" value="METALLOPEPTIDASE M28 FAMILY MEMBER"/>
    <property type="match status" value="1"/>
</dbReference>
<dbReference type="InterPro" id="IPR045175">
    <property type="entry name" value="M28_fam"/>
</dbReference>
<accession>A0ABP7XF64</accession>